<dbReference type="RefSeq" id="WP_145270166.1">
    <property type="nucleotide sequence ID" value="NZ_CP036272.1"/>
</dbReference>
<name>A0A517SRM2_9BACT</name>
<gene>
    <name evidence="3" type="ORF">SV7mr_12770</name>
</gene>
<accession>A0A517SRM2</accession>
<dbReference type="Pfam" id="PF04972">
    <property type="entry name" value="BON"/>
    <property type="match status" value="2"/>
</dbReference>
<dbReference type="PROSITE" id="PS50914">
    <property type="entry name" value="BON"/>
    <property type="match status" value="2"/>
</dbReference>
<dbReference type="Gene3D" id="3.30.1340.30">
    <property type="match status" value="2"/>
</dbReference>
<keyword evidence="1" id="KW-0732">Signal</keyword>
<dbReference type="InterPro" id="IPR051686">
    <property type="entry name" value="Lipoprotein_DolP"/>
</dbReference>
<dbReference type="Proteomes" id="UP000315003">
    <property type="component" value="Chromosome"/>
</dbReference>
<feature type="signal peptide" evidence="1">
    <location>
        <begin position="1"/>
        <end position="23"/>
    </location>
</feature>
<feature type="domain" description="BON" evidence="2">
    <location>
        <begin position="184"/>
        <end position="255"/>
    </location>
</feature>
<evidence type="ECO:0000313" key="4">
    <source>
        <dbReference type="Proteomes" id="UP000315003"/>
    </source>
</evidence>
<protein>
    <submittedName>
        <fullName evidence="3">Periplasmic protein</fullName>
    </submittedName>
</protein>
<dbReference type="OrthoDB" id="282501at2"/>
<dbReference type="InterPro" id="IPR007055">
    <property type="entry name" value="BON_dom"/>
</dbReference>
<dbReference type="AlphaFoldDB" id="A0A517SRM2"/>
<keyword evidence="4" id="KW-1185">Reference proteome</keyword>
<proteinExistence type="predicted"/>
<dbReference type="PANTHER" id="PTHR34606">
    <property type="entry name" value="BON DOMAIN-CONTAINING PROTEIN"/>
    <property type="match status" value="1"/>
</dbReference>
<organism evidence="3 4">
    <name type="scientific">Stieleria bergensis</name>
    <dbReference type="NCBI Taxonomy" id="2528025"/>
    <lineage>
        <taxon>Bacteria</taxon>
        <taxon>Pseudomonadati</taxon>
        <taxon>Planctomycetota</taxon>
        <taxon>Planctomycetia</taxon>
        <taxon>Pirellulales</taxon>
        <taxon>Pirellulaceae</taxon>
        <taxon>Stieleria</taxon>
    </lineage>
</organism>
<evidence type="ECO:0000256" key="1">
    <source>
        <dbReference type="SAM" id="SignalP"/>
    </source>
</evidence>
<evidence type="ECO:0000259" key="2">
    <source>
        <dbReference type="PROSITE" id="PS50914"/>
    </source>
</evidence>
<evidence type="ECO:0000313" key="3">
    <source>
        <dbReference type="EMBL" id="QDT58777.1"/>
    </source>
</evidence>
<feature type="domain" description="BON" evidence="2">
    <location>
        <begin position="24"/>
        <end position="95"/>
    </location>
</feature>
<feature type="chain" id="PRO_5021935270" evidence="1">
    <location>
        <begin position="24"/>
        <end position="370"/>
    </location>
</feature>
<sequence precursor="true">MRRKYFGLAIAALVTLGHTAAFGGDQEIAQEIMTRLKSNRDTGALKDFSLDMRVEEGVVLFRGNVSQQDQKNLVLSAAKGVEGITKVVDEVVVKPAEAAPEVEAVAVKAESKPEAKPLATRRPGDSLRNMLSAGLESKLVGKQKSTAVQPVTVARPESQVAQVANTVDVKPAGAVELAAPAAASDQQLVAAVVGALSKANQAGTLRGFGVDVQANAGVVTLRGRAVSPEVAQQIAGIAQSIPGVQSIQPMIEVVGQPAPVHPVSLSQAGDQFPTMAAPPQAVPMPAAAGPVPVAYSAGAPQYEAPNLPNYAWPGYAAYPNYAAVTYPQQYSPCAWPYIGPFHPYPQVPLGWRKVCLEWDDGWWYLDFSSR</sequence>
<dbReference type="PANTHER" id="PTHR34606:SF15">
    <property type="entry name" value="BON DOMAIN-CONTAINING PROTEIN"/>
    <property type="match status" value="1"/>
</dbReference>
<dbReference type="EMBL" id="CP036272">
    <property type="protein sequence ID" value="QDT58777.1"/>
    <property type="molecule type" value="Genomic_DNA"/>
</dbReference>
<reference evidence="3 4" key="1">
    <citation type="submission" date="2019-02" db="EMBL/GenBank/DDBJ databases">
        <title>Deep-cultivation of Planctomycetes and their phenomic and genomic characterization uncovers novel biology.</title>
        <authorList>
            <person name="Wiegand S."/>
            <person name="Jogler M."/>
            <person name="Boedeker C."/>
            <person name="Pinto D."/>
            <person name="Vollmers J."/>
            <person name="Rivas-Marin E."/>
            <person name="Kohn T."/>
            <person name="Peeters S.H."/>
            <person name="Heuer A."/>
            <person name="Rast P."/>
            <person name="Oberbeckmann S."/>
            <person name="Bunk B."/>
            <person name="Jeske O."/>
            <person name="Meyerdierks A."/>
            <person name="Storesund J.E."/>
            <person name="Kallscheuer N."/>
            <person name="Luecker S."/>
            <person name="Lage O.M."/>
            <person name="Pohl T."/>
            <person name="Merkel B.J."/>
            <person name="Hornburger P."/>
            <person name="Mueller R.-W."/>
            <person name="Bruemmer F."/>
            <person name="Labrenz M."/>
            <person name="Spormann A.M."/>
            <person name="Op den Camp H."/>
            <person name="Overmann J."/>
            <person name="Amann R."/>
            <person name="Jetten M.S.M."/>
            <person name="Mascher T."/>
            <person name="Medema M.H."/>
            <person name="Devos D.P."/>
            <person name="Kaster A.-K."/>
            <person name="Ovreas L."/>
            <person name="Rohde M."/>
            <person name="Galperin M.Y."/>
            <person name="Jogler C."/>
        </authorList>
    </citation>
    <scope>NUCLEOTIDE SEQUENCE [LARGE SCALE GENOMIC DNA]</scope>
    <source>
        <strain evidence="3 4">SV_7m_r</strain>
    </source>
</reference>